<evidence type="ECO:0000313" key="8">
    <source>
        <dbReference type="Proteomes" id="UP000017640"/>
    </source>
</evidence>
<feature type="domain" description="N-end aminoacyl transferase N-terminal" evidence="5">
    <location>
        <begin position="23"/>
        <end position="92"/>
    </location>
</feature>
<name>U5T7S4_9GAMM</name>
<dbReference type="PIRSF" id="PIRSF037208">
    <property type="entry name" value="ATE_pro_prd"/>
    <property type="match status" value="1"/>
</dbReference>
<evidence type="ECO:0000313" key="7">
    <source>
        <dbReference type="EMBL" id="AGY92277.1"/>
    </source>
</evidence>
<comment type="catalytic activity">
    <reaction evidence="4">
        <text>N-terminal L-glutamyl-[protein] + L-leucyl-tRNA(Leu) = N-terminal L-leucyl-L-glutamyl-[protein] + tRNA(Leu) + H(+)</text>
        <dbReference type="Rhea" id="RHEA:50412"/>
        <dbReference type="Rhea" id="RHEA-COMP:9613"/>
        <dbReference type="Rhea" id="RHEA-COMP:9622"/>
        <dbReference type="Rhea" id="RHEA-COMP:12664"/>
        <dbReference type="Rhea" id="RHEA-COMP:12668"/>
        <dbReference type="ChEBI" id="CHEBI:15378"/>
        <dbReference type="ChEBI" id="CHEBI:64721"/>
        <dbReference type="ChEBI" id="CHEBI:78442"/>
        <dbReference type="ChEBI" id="CHEBI:78494"/>
        <dbReference type="ChEBI" id="CHEBI:133041"/>
        <dbReference type="EC" id="2.3.2.29"/>
    </reaction>
</comment>
<comment type="function">
    <text evidence="4">Functions in the N-end rule pathway of protein degradation where it conjugates Leu from its aminoacyl-tRNA to the N-termini of proteins containing an N-terminal aspartate or glutamate.</text>
</comment>
<evidence type="ECO:0000256" key="4">
    <source>
        <dbReference type="HAMAP-Rule" id="MF_00689"/>
    </source>
</evidence>
<dbReference type="GO" id="GO:0004057">
    <property type="term" value="F:arginyl-tRNA--protein transferase activity"/>
    <property type="evidence" value="ECO:0007669"/>
    <property type="project" value="InterPro"/>
</dbReference>
<dbReference type="PATRIC" id="fig|1335757.3.peg.1282"/>
<dbReference type="PANTHER" id="PTHR21367">
    <property type="entry name" value="ARGININE-TRNA-PROTEIN TRANSFERASE 1"/>
    <property type="match status" value="1"/>
</dbReference>
<protein>
    <recommendedName>
        <fullName evidence="4">Aspartate/glutamate leucyltransferase</fullName>
        <ecNumber evidence="4">2.3.2.29</ecNumber>
    </recommendedName>
</protein>
<keyword evidence="8" id="KW-1185">Reference proteome</keyword>
<dbReference type="AlphaFoldDB" id="U5T7S4"/>
<proteinExistence type="inferred from homology"/>
<evidence type="ECO:0000256" key="2">
    <source>
        <dbReference type="ARBA" id="ARBA00022679"/>
    </source>
</evidence>
<sequence>MAAVVTGPDTTHQIRLFGTGYRPCPYLHDRPSQFDFVDPRLTPTPALYDELLKNGFRRGGEHLYRNACPGCQLCQSIRIPVARFQPRRRHRRCRRDNPHVYLRSVGFRYRPEHFDLYSRYVSSRHPGGGMDDADPDLYWQYLTSDWCTTEFMELREAPDDRLLGVAVTDDTGAAFSAVYTFYDPSLTERSLGTLAILLQIEEARRRQRDWLYLGYWIEGCPGMDYKIGFRPHERLSPSGWVADD</sequence>
<dbReference type="NCBIfam" id="NF002346">
    <property type="entry name" value="PRK01305.2-3"/>
    <property type="match status" value="1"/>
</dbReference>
<keyword evidence="2 4" id="KW-0808">Transferase</keyword>
<dbReference type="GO" id="GO:0005737">
    <property type="term" value="C:cytoplasm"/>
    <property type="evidence" value="ECO:0007669"/>
    <property type="project" value="UniProtKB-SubCell"/>
</dbReference>
<evidence type="ECO:0000259" key="5">
    <source>
        <dbReference type="Pfam" id="PF04376"/>
    </source>
</evidence>
<organism evidence="7 8">
    <name type="scientific">Spiribacter curvatus</name>
    <dbReference type="NCBI Taxonomy" id="1335757"/>
    <lineage>
        <taxon>Bacteria</taxon>
        <taxon>Pseudomonadati</taxon>
        <taxon>Pseudomonadota</taxon>
        <taxon>Gammaproteobacteria</taxon>
        <taxon>Chromatiales</taxon>
        <taxon>Ectothiorhodospiraceae</taxon>
        <taxon>Spiribacter</taxon>
    </lineage>
</organism>
<dbReference type="eggNOG" id="COG2935">
    <property type="taxonomic scope" value="Bacteria"/>
</dbReference>
<evidence type="ECO:0000256" key="1">
    <source>
        <dbReference type="ARBA" id="ARBA00022490"/>
    </source>
</evidence>
<dbReference type="InterPro" id="IPR007471">
    <property type="entry name" value="N-end_Aminoacyl_Trfase_N"/>
</dbReference>
<comment type="subcellular location">
    <subcellularLocation>
        <location evidence="4">Cytoplasm</location>
    </subcellularLocation>
</comment>
<dbReference type="InterPro" id="IPR016181">
    <property type="entry name" value="Acyl_CoA_acyltransferase"/>
</dbReference>
<dbReference type="Pfam" id="PF04376">
    <property type="entry name" value="ATE_N"/>
    <property type="match status" value="1"/>
</dbReference>
<keyword evidence="1 4" id="KW-0963">Cytoplasm</keyword>
<evidence type="ECO:0000259" key="6">
    <source>
        <dbReference type="Pfam" id="PF04377"/>
    </source>
</evidence>
<dbReference type="KEGG" id="spiu:SPICUR_06560"/>
<dbReference type="HOGENOM" id="CLU_077607_0_0_6"/>
<dbReference type="Pfam" id="PF04377">
    <property type="entry name" value="ATE_C"/>
    <property type="match status" value="1"/>
</dbReference>
<feature type="domain" description="N-end rule aminoacyl transferase C-terminal" evidence="6">
    <location>
        <begin position="112"/>
        <end position="235"/>
    </location>
</feature>
<dbReference type="STRING" id="1335757.SPICUR_06560"/>
<dbReference type="NCBIfam" id="NF002342">
    <property type="entry name" value="PRK01305.1-3"/>
    <property type="match status" value="1"/>
</dbReference>
<dbReference type="SUPFAM" id="SSF55729">
    <property type="entry name" value="Acyl-CoA N-acyltransferases (Nat)"/>
    <property type="match status" value="1"/>
</dbReference>
<dbReference type="HAMAP" id="MF_00689">
    <property type="entry name" value="Bpt"/>
    <property type="match status" value="1"/>
</dbReference>
<dbReference type="GO" id="GO:0008914">
    <property type="term" value="F:leucyl-tRNA--protein transferase activity"/>
    <property type="evidence" value="ECO:0007669"/>
    <property type="project" value="UniProtKB-UniRule"/>
</dbReference>
<dbReference type="GO" id="GO:0071596">
    <property type="term" value="P:ubiquitin-dependent protein catabolic process via the N-end rule pathway"/>
    <property type="evidence" value="ECO:0007669"/>
    <property type="project" value="InterPro"/>
</dbReference>
<evidence type="ECO:0000256" key="3">
    <source>
        <dbReference type="ARBA" id="ARBA00023315"/>
    </source>
</evidence>
<dbReference type="EC" id="2.3.2.29" evidence="4"/>
<comment type="similarity">
    <text evidence="4">Belongs to the R-transferase family. Bpt subfamily.</text>
</comment>
<dbReference type="InterPro" id="IPR017138">
    <property type="entry name" value="Asp_Glu_LeuTrfase"/>
</dbReference>
<accession>U5T7S4</accession>
<comment type="catalytic activity">
    <reaction evidence="4">
        <text>N-terminal L-aspartyl-[protein] + L-leucyl-tRNA(Leu) = N-terminal L-leucyl-L-aspartyl-[protein] + tRNA(Leu) + H(+)</text>
        <dbReference type="Rhea" id="RHEA:50420"/>
        <dbReference type="Rhea" id="RHEA-COMP:9613"/>
        <dbReference type="Rhea" id="RHEA-COMP:9622"/>
        <dbReference type="Rhea" id="RHEA-COMP:12669"/>
        <dbReference type="Rhea" id="RHEA-COMP:12674"/>
        <dbReference type="ChEBI" id="CHEBI:15378"/>
        <dbReference type="ChEBI" id="CHEBI:64720"/>
        <dbReference type="ChEBI" id="CHEBI:78442"/>
        <dbReference type="ChEBI" id="CHEBI:78494"/>
        <dbReference type="ChEBI" id="CHEBI:133042"/>
        <dbReference type="EC" id="2.3.2.29"/>
    </reaction>
</comment>
<dbReference type="EMBL" id="CP005990">
    <property type="protein sequence ID" value="AGY92277.1"/>
    <property type="molecule type" value="Genomic_DNA"/>
</dbReference>
<keyword evidence="3 4" id="KW-0012">Acyltransferase</keyword>
<dbReference type="PANTHER" id="PTHR21367:SF1">
    <property type="entry name" value="ARGINYL-TRNA--PROTEIN TRANSFERASE 1"/>
    <property type="match status" value="1"/>
</dbReference>
<dbReference type="InterPro" id="IPR030700">
    <property type="entry name" value="N-end_Aminoacyl_Trfase"/>
</dbReference>
<dbReference type="NCBIfam" id="NF002341">
    <property type="entry name" value="PRK01305.1-1"/>
    <property type="match status" value="1"/>
</dbReference>
<dbReference type="RefSeq" id="WP_023367281.1">
    <property type="nucleotide sequence ID" value="NC_022664.1"/>
</dbReference>
<dbReference type="Proteomes" id="UP000017640">
    <property type="component" value="Chromosome"/>
</dbReference>
<dbReference type="InterPro" id="IPR007472">
    <property type="entry name" value="N-end_Aminoacyl_Trfase_C"/>
</dbReference>
<gene>
    <name evidence="4" type="primary">bpt</name>
    <name evidence="7" type="ORF">SPICUR_06560</name>
</gene>
<reference evidence="7 8" key="1">
    <citation type="journal article" date="2013" name="BMC Genomics">
        <title>Genomes of "Spiribacter", a streamlined, successful halophilic bacterium.</title>
        <authorList>
            <person name="Lopez-Perez M."/>
            <person name="Ghai R."/>
            <person name="Leon M.J."/>
            <person name="Rodriguez-Olmos A."/>
            <person name="Copa-Patino J.L."/>
            <person name="Soliveri J."/>
            <person name="Sanchez-Porro C."/>
            <person name="Ventosa A."/>
            <person name="Rodriguez-Valera F."/>
        </authorList>
    </citation>
    <scope>NUCLEOTIDE SEQUENCE [LARGE SCALE GENOMIC DNA]</scope>
    <source>
        <strain evidence="7 8">UAH-SP71</strain>
    </source>
</reference>